<evidence type="ECO:0000313" key="3">
    <source>
        <dbReference type="Proteomes" id="UP001066276"/>
    </source>
</evidence>
<reference evidence="2" key="1">
    <citation type="journal article" date="2022" name="bioRxiv">
        <title>Sequencing and chromosome-scale assembly of the giantPleurodeles waltlgenome.</title>
        <authorList>
            <person name="Brown T."/>
            <person name="Elewa A."/>
            <person name="Iarovenko S."/>
            <person name="Subramanian E."/>
            <person name="Araus A.J."/>
            <person name="Petzold A."/>
            <person name="Susuki M."/>
            <person name="Suzuki K.-i.T."/>
            <person name="Hayashi T."/>
            <person name="Toyoda A."/>
            <person name="Oliveira C."/>
            <person name="Osipova E."/>
            <person name="Leigh N.D."/>
            <person name="Simon A."/>
            <person name="Yun M.H."/>
        </authorList>
    </citation>
    <scope>NUCLEOTIDE SEQUENCE</scope>
    <source>
        <strain evidence="2">20211129_DDA</strain>
        <tissue evidence="2">Liver</tissue>
    </source>
</reference>
<gene>
    <name evidence="2" type="ORF">NDU88_001661</name>
</gene>
<dbReference type="AlphaFoldDB" id="A0AAV7W149"/>
<accession>A0AAV7W149</accession>
<evidence type="ECO:0000313" key="2">
    <source>
        <dbReference type="EMBL" id="KAJ1206252.1"/>
    </source>
</evidence>
<evidence type="ECO:0000256" key="1">
    <source>
        <dbReference type="SAM" id="MobiDB-lite"/>
    </source>
</evidence>
<dbReference type="Proteomes" id="UP001066276">
    <property type="component" value="Chromosome 1_2"/>
</dbReference>
<keyword evidence="3" id="KW-1185">Reference proteome</keyword>
<feature type="region of interest" description="Disordered" evidence="1">
    <location>
        <begin position="21"/>
        <end position="68"/>
    </location>
</feature>
<comment type="caution">
    <text evidence="2">The sequence shown here is derived from an EMBL/GenBank/DDBJ whole genome shotgun (WGS) entry which is preliminary data.</text>
</comment>
<proteinExistence type="predicted"/>
<protein>
    <submittedName>
        <fullName evidence="2">Uncharacterized protein</fullName>
    </submittedName>
</protein>
<organism evidence="2 3">
    <name type="scientific">Pleurodeles waltl</name>
    <name type="common">Iberian ribbed newt</name>
    <dbReference type="NCBI Taxonomy" id="8319"/>
    <lineage>
        <taxon>Eukaryota</taxon>
        <taxon>Metazoa</taxon>
        <taxon>Chordata</taxon>
        <taxon>Craniata</taxon>
        <taxon>Vertebrata</taxon>
        <taxon>Euteleostomi</taxon>
        <taxon>Amphibia</taxon>
        <taxon>Batrachia</taxon>
        <taxon>Caudata</taxon>
        <taxon>Salamandroidea</taxon>
        <taxon>Salamandridae</taxon>
        <taxon>Pleurodelinae</taxon>
        <taxon>Pleurodeles</taxon>
    </lineage>
</organism>
<name>A0AAV7W149_PLEWA</name>
<sequence>MDYVDFTSLLEKAGQEHVHNTLWEEAPFGASEEETRKPRIKLSRKQKREQRRVHQTDPPQEDPIHQLDPTLLDPYRMQLSNLVKNNRDMFSKTPGRTSLIQHAIRINTDTVVRQRPYRIPEVKKKIMEQY</sequence>
<feature type="compositionally biased region" description="Basic residues" evidence="1">
    <location>
        <begin position="38"/>
        <end position="53"/>
    </location>
</feature>
<dbReference type="EMBL" id="JANPWB010000002">
    <property type="protein sequence ID" value="KAJ1206252.1"/>
    <property type="molecule type" value="Genomic_DNA"/>
</dbReference>